<organism evidence="1">
    <name type="scientific">Culex pipiens</name>
    <name type="common">House mosquito</name>
    <dbReference type="NCBI Taxonomy" id="7175"/>
    <lineage>
        <taxon>Eukaryota</taxon>
        <taxon>Metazoa</taxon>
        <taxon>Ecdysozoa</taxon>
        <taxon>Arthropoda</taxon>
        <taxon>Hexapoda</taxon>
        <taxon>Insecta</taxon>
        <taxon>Pterygota</taxon>
        <taxon>Neoptera</taxon>
        <taxon>Endopterygota</taxon>
        <taxon>Diptera</taxon>
        <taxon>Nematocera</taxon>
        <taxon>Culicoidea</taxon>
        <taxon>Culicidae</taxon>
        <taxon>Culicinae</taxon>
        <taxon>Culicini</taxon>
        <taxon>Culex</taxon>
        <taxon>Culex</taxon>
    </lineage>
</organism>
<sequence length="99" mass="11498">MSMMNTVRPRSSSRSRAYPLPWWASRSTIMTRSIPRPLPSSMRTVRVMSAYGQKPPPRSALQWWKPPPKLMAHWWPVVDSRARLAASSEPAVWKRIGRR</sequence>
<dbReference type="AlphaFoldDB" id="A0A8D7ZY28"/>
<dbReference type="EMBL" id="HBUE01007653">
    <property type="protein sequence ID" value="CAG6446709.1"/>
    <property type="molecule type" value="Transcribed_RNA"/>
</dbReference>
<accession>A0A8D7ZY28</accession>
<proteinExistence type="predicted"/>
<protein>
    <submittedName>
        <fullName evidence="1">(northern house mosquito) hypothetical protein</fullName>
    </submittedName>
</protein>
<name>A0A8D7ZY28_CULPI</name>
<reference evidence="1" key="1">
    <citation type="submission" date="2021-05" db="EMBL/GenBank/DDBJ databases">
        <authorList>
            <person name="Alioto T."/>
            <person name="Alioto T."/>
            <person name="Gomez Garrido J."/>
        </authorList>
    </citation>
    <scope>NUCLEOTIDE SEQUENCE</scope>
</reference>
<evidence type="ECO:0000313" key="1">
    <source>
        <dbReference type="EMBL" id="CAG6446709.1"/>
    </source>
</evidence>